<gene>
    <name evidence="5" type="ORF">ACFQJ9_15430</name>
</gene>
<dbReference type="RefSeq" id="WP_279527548.1">
    <property type="nucleotide sequence ID" value="NZ_CP122312.1"/>
</dbReference>
<dbReference type="InterPro" id="IPR031803">
    <property type="entry name" value="BAT_GAF/HTH-assoc"/>
</dbReference>
<sequence>MSVIVELEAAAESFELGRALAVPGRSAIELEDMVPLGDQVVPLFWLYEQETSEFVEQVESREGVEELTVFDRMDDRTLFALKWDPDADRLLTSISDNGGYLLSATGRGTDWTLQIRFPDHESLTNFADECDDRNVTLEIEGLYNPTRPEVGPWYGLTEPQHETLILAIERGYYDIPRQISTQDLAAELGVSDQAVTERLRRAIQTLTDNTLRVPNAHKNSNSE</sequence>
<proteinExistence type="predicted"/>
<dbReference type="InterPro" id="IPR007050">
    <property type="entry name" value="HTH_bacterioopsin"/>
</dbReference>
<dbReference type="Pfam" id="PF04967">
    <property type="entry name" value="HTH_10"/>
    <property type="match status" value="1"/>
</dbReference>
<dbReference type="AlphaFoldDB" id="A0ABD5Z6W2"/>
<feature type="domain" description="HTH bat-type" evidence="3">
    <location>
        <begin position="156"/>
        <end position="207"/>
    </location>
</feature>
<accession>A0ABD5Z6W2</accession>
<evidence type="ECO:0000256" key="1">
    <source>
        <dbReference type="ARBA" id="ARBA00023015"/>
    </source>
</evidence>
<evidence type="ECO:0000259" key="3">
    <source>
        <dbReference type="Pfam" id="PF04967"/>
    </source>
</evidence>
<feature type="domain" description="Bacterioopsin transcriptional activator GAF and HTH associated" evidence="4">
    <location>
        <begin position="5"/>
        <end position="135"/>
    </location>
</feature>
<keyword evidence="6" id="KW-1185">Reference proteome</keyword>
<name>A0ABD5Z6W2_9EURY</name>
<dbReference type="Pfam" id="PF15915">
    <property type="entry name" value="BAT"/>
    <property type="match status" value="1"/>
</dbReference>
<keyword evidence="1" id="KW-0805">Transcription regulation</keyword>
<evidence type="ECO:0000313" key="5">
    <source>
        <dbReference type="EMBL" id="MFC7200783.1"/>
    </source>
</evidence>
<evidence type="ECO:0000313" key="6">
    <source>
        <dbReference type="Proteomes" id="UP001596447"/>
    </source>
</evidence>
<keyword evidence="2" id="KW-0804">Transcription</keyword>
<dbReference type="EMBL" id="JBHTAR010000011">
    <property type="protein sequence ID" value="MFC7200783.1"/>
    <property type="molecule type" value="Genomic_DNA"/>
</dbReference>
<dbReference type="Proteomes" id="UP001596447">
    <property type="component" value="Unassembled WGS sequence"/>
</dbReference>
<comment type="caution">
    <text evidence="5">The sequence shown here is derived from an EMBL/GenBank/DDBJ whole genome shotgun (WGS) entry which is preliminary data.</text>
</comment>
<organism evidence="5 6">
    <name type="scientific">Halospeciosus flavus</name>
    <dbReference type="NCBI Taxonomy" id="3032283"/>
    <lineage>
        <taxon>Archaea</taxon>
        <taxon>Methanobacteriati</taxon>
        <taxon>Methanobacteriota</taxon>
        <taxon>Stenosarchaea group</taxon>
        <taxon>Halobacteria</taxon>
        <taxon>Halobacteriales</taxon>
        <taxon>Halobacteriaceae</taxon>
        <taxon>Halospeciosus</taxon>
    </lineage>
</organism>
<dbReference type="PANTHER" id="PTHR34236">
    <property type="entry name" value="DIMETHYL SULFOXIDE REDUCTASE TRANSCRIPTIONAL ACTIVATOR"/>
    <property type="match status" value="1"/>
</dbReference>
<evidence type="ECO:0000259" key="4">
    <source>
        <dbReference type="Pfam" id="PF15915"/>
    </source>
</evidence>
<reference evidence="5 6" key="1">
    <citation type="journal article" date="2019" name="Int. J. Syst. Evol. Microbiol.">
        <title>The Global Catalogue of Microorganisms (GCM) 10K type strain sequencing project: providing services to taxonomists for standard genome sequencing and annotation.</title>
        <authorList>
            <consortium name="The Broad Institute Genomics Platform"/>
            <consortium name="The Broad Institute Genome Sequencing Center for Infectious Disease"/>
            <person name="Wu L."/>
            <person name="Ma J."/>
        </authorList>
    </citation>
    <scope>NUCLEOTIDE SEQUENCE [LARGE SCALE GENOMIC DNA]</scope>
    <source>
        <strain evidence="5 6">XZGYJ-43</strain>
    </source>
</reference>
<protein>
    <submittedName>
        <fullName evidence="5">Helix-turn-helix domain-containing protein</fullName>
    </submittedName>
</protein>
<dbReference type="PANTHER" id="PTHR34236:SF1">
    <property type="entry name" value="DIMETHYL SULFOXIDE REDUCTASE TRANSCRIPTIONAL ACTIVATOR"/>
    <property type="match status" value="1"/>
</dbReference>
<evidence type="ECO:0000256" key="2">
    <source>
        <dbReference type="ARBA" id="ARBA00023163"/>
    </source>
</evidence>